<reference evidence="2 3" key="1">
    <citation type="journal article" date="2019" name="Genome Biol. Evol.">
        <title>Day and night: Metabolic profiles and evolutionary relationships of six axenic non-marine cyanobacteria.</title>
        <authorList>
            <person name="Will S.E."/>
            <person name="Henke P."/>
            <person name="Boedeker C."/>
            <person name="Huang S."/>
            <person name="Brinkmann H."/>
            <person name="Rohde M."/>
            <person name="Jarek M."/>
            <person name="Friedl T."/>
            <person name="Seufert S."/>
            <person name="Schumacher M."/>
            <person name="Overmann J."/>
            <person name="Neumann-Schaal M."/>
            <person name="Petersen J."/>
        </authorList>
    </citation>
    <scope>NUCLEOTIDE SEQUENCE [LARGE SCALE GENOMIC DNA]</scope>
    <source>
        <strain evidence="2 3">PCC 6912</strain>
    </source>
</reference>
<evidence type="ECO:0000256" key="1">
    <source>
        <dbReference type="SAM" id="MobiDB-lite"/>
    </source>
</evidence>
<proteinExistence type="predicted"/>
<comment type="caution">
    <text evidence="2">The sequence shown here is derived from an EMBL/GenBank/DDBJ whole genome shotgun (WGS) entry which is preliminary data.</text>
</comment>
<dbReference type="EMBL" id="RSCJ01000005">
    <property type="protein sequence ID" value="RUR84140.1"/>
    <property type="molecule type" value="Genomic_DNA"/>
</dbReference>
<dbReference type="Proteomes" id="UP000268857">
    <property type="component" value="Unassembled WGS sequence"/>
</dbReference>
<protein>
    <submittedName>
        <fullName evidence="2">Uncharacterized protein</fullName>
    </submittedName>
</protein>
<feature type="region of interest" description="Disordered" evidence="1">
    <location>
        <begin position="1"/>
        <end position="27"/>
    </location>
</feature>
<keyword evidence="3" id="KW-1185">Reference proteome</keyword>
<name>A0A433NM79_CHLFR</name>
<dbReference type="OrthoDB" id="517419at2"/>
<gene>
    <name evidence="2" type="ORF">PCC6912_17340</name>
</gene>
<evidence type="ECO:0000313" key="2">
    <source>
        <dbReference type="EMBL" id="RUR84140.1"/>
    </source>
</evidence>
<sequence length="111" mass="12671">MENKSSSVDTGQQIRRPGTEGLEEAQAKQAGAKFEWHFGRITRLGYFEIAGGREVTIVWEEGGVSSQQGDITDEQWEIFKLAFLSTGRIAVLSDQEGERWMHDYRFLEAMR</sequence>
<dbReference type="AlphaFoldDB" id="A0A433NM79"/>
<accession>A0A433NM79</accession>
<organism evidence="2 3">
    <name type="scientific">Chlorogloeopsis fritschii PCC 6912</name>
    <dbReference type="NCBI Taxonomy" id="211165"/>
    <lineage>
        <taxon>Bacteria</taxon>
        <taxon>Bacillati</taxon>
        <taxon>Cyanobacteriota</taxon>
        <taxon>Cyanophyceae</taxon>
        <taxon>Nostocales</taxon>
        <taxon>Chlorogloeopsidaceae</taxon>
        <taxon>Chlorogloeopsis</taxon>
    </lineage>
</organism>
<feature type="compositionally biased region" description="Polar residues" evidence="1">
    <location>
        <begin position="1"/>
        <end position="13"/>
    </location>
</feature>
<evidence type="ECO:0000313" key="3">
    <source>
        <dbReference type="Proteomes" id="UP000268857"/>
    </source>
</evidence>